<sequence>MQHSRPIVGFHCSGATGQEWHRLKAMSAGPAPVFTPDFFGCPSRGPWKGGRFSFADEAAPLLPEIRALGAPVHLVAHSYGGGVALHILRHHPDLVASLCLYEPTCFHVLRDLGAEGEALIEEIAALNGGLLADIEAGRLRKAAAAFTEFWSGPGAFDALSPERQAAMEAWIPKVVPDFDALIDEPETPGDLRPDLPVTLIWGHDTRVQTRRIIDVLAARFDAPQVHGLDGAGHMGPFTHRDQVFALVAAHIARAETGLAGA</sequence>
<dbReference type="AlphaFoldDB" id="A0A1Y5RGT9"/>
<dbReference type="Pfam" id="PF12697">
    <property type="entry name" value="Abhydrolase_6"/>
    <property type="match status" value="1"/>
</dbReference>
<dbReference type="GO" id="GO:0016787">
    <property type="term" value="F:hydrolase activity"/>
    <property type="evidence" value="ECO:0007669"/>
    <property type="project" value="UniProtKB-KW"/>
</dbReference>
<name>A0A1Y5RGT9_9RHOB</name>
<organism evidence="2 3">
    <name type="scientific">Pseudoruegeria aquimaris</name>
    <dbReference type="NCBI Taxonomy" id="393663"/>
    <lineage>
        <taxon>Bacteria</taxon>
        <taxon>Pseudomonadati</taxon>
        <taxon>Pseudomonadota</taxon>
        <taxon>Alphaproteobacteria</taxon>
        <taxon>Rhodobacterales</taxon>
        <taxon>Roseobacteraceae</taxon>
        <taxon>Pseudoruegeria</taxon>
    </lineage>
</organism>
<keyword evidence="2" id="KW-0378">Hydrolase</keyword>
<dbReference type="SUPFAM" id="SSF53474">
    <property type="entry name" value="alpha/beta-Hydrolases"/>
    <property type="match status" value="1"/>
</dbReference>
<reference evidence="2 3" key="1">
    <citation type="submission" date="2017-03" db="EMBL/GenBank/DDBJ databases">
        <authorList>
            <person name="Afonso C.L."/>
            <person name="Miller P.J."/>
            <person name="Scott M.A."/>
            <person name="Spackman E."/>
            <person name="Goraichik I."/>
            <person name="Dimitrov K.M."/>
            <person name="Suarez D.L."/>
            <person name="Swayne D.E."/>
        </authorList>
    </citation>
    <scope>NUCLEOTIDE SEQUENCE [LARGE SCALE GENOMIC DNA]</scope>
    <source>
        <strain evidence="2 3">CECT 7680</strain>
    </source>
</reference>
<evidence type="ECO:0000259" key="1">
    <source>
        <dbReference type="Pfam" id="PF12697"/>
    </source>
</evidence>
<evidence type="ECO:0000313" key="2">
    <source>
        <dbReference type="EMBL" id="SLN17060.1"/>
    </source>
</evidence>
<gene>
    <name evidence="2" type="ORF">PSA7680_00536</name>
</gene>
<protein>
    <submittedName>
        <fullName evidence="2">Alpha/beta hydrolase family protein</fullName>
    </submittedName>
</protein>
<dbReference type="Proteomes" id="UP000193409">
    <property type="component" value="Unassembled WGS sequence"/>
</dbReference>
<dbReference type="GO" id="GO:0016020">
    <property type="term" value="C:membrane"/>
    <property type="evidence" value="ECO:0007669"/>
    <property type="project" value="TreeGrafter"/>
</dbReference>
<dbReference type="InterPro" id="IPR000073">
    <property type="entry name" value="AB_hydrolase_1"/>
</dbReference>
<dbReference type="PANTHER" id="PTHR43798">
    <property type="entry name" value="MONOACYLGLYCEROL LIPASE"/>
    <property type="match status" value="1"/>
</dbReference>
<evidence type="ECO:0000313" key="3">
    <source>
        <dbReference type="Proteomes" id="UP000193409"/>
    </source>
</evidence>
<feature type="domain" description="AB hydrolase-1" evidence="1">
    <location>
        <begin position="8"/>
        <end position="245"/>
    </location>
</feature>
<dbReference type="InterPro" id="IPR029058">
    <property type="entry name" value="AB_hydrolase_fold"/>
</dbReference>
<dbReference type="EMBL" id="FWFQ01000002">
    <property type="protein sequence ID" value="SLN17060.1"/>
    <property type="molecule type" value="Genomic_DNA"/>
</dbReference>
<keyword evidence="3" id="KW-1185">Reference proteome</keyword>
<dbReference type="InterPro" id="IPR050266">
    <property type="entry name" value="AB_hydrolase_sf"/>
</dbReference>
<dbReference type="RefSeq" id="WP_176244066.1">
    <property type="nucleotide sequence ID" value="NZ_FWFQ01000002.1"/>
</dbReference>
<proteinExistence type="predicted"/>
<dbReference type="PANTHER" id="PTHR43798:SF33">
    <property type="entry name" value="HYDROLASE, PUTATIVE (AFU_ORTHOLOGUE AFUA_2G14860)-RELATED"/>
    <property type="match status" value="1"/>
</dbReference>
<dbReference type="Gene3D" id="3.40.50.1820">
    <property type="entry name" value="alpha/beta hydrolase"/>
    <property type="match status" value="1"/>
</dbReference>
<accession>A0A1Y5RGT9</accession>